<feature type="coiled-coil region" evidence="7">
    <location>
        <begin position="264"/>
        <end position="291"/>
    </location>
</feature>
<sequence>MEMPGGSGGAGALARQGSIYSLTFDEFQSALGGAGKDFGSMNMDELLRNIWTAEESNAIAATLTPATTAAPASNAILRQGSMTLPRTLSQMTVDEVWRDIMGFCDEEPPAAPAPAPAQVQAQAQAEAQAQRQQTLGRMTLEEFLVRAGVVREDMGGQTVVVPARAQALFPQGNVVAPTMQVANAVVHGVVGQGPGVPMTVAAPTTPGVLNGFGKMEGGDLSSLSPVPYPFDTVTRARKGPTVEKVVERRQRRMIKNRESAARSRQRKQAYIMELEAEVAKLKENNEALQKKQTVLIFLAAIDIFVWMH</sequence>
<protein>
    <recommendedName>
        <fullName evidence="8">BZIP domain-containing protein</fullName>
    </recommendedName>
</protein>
<dbReference type="PANTHER" id="PTHR22952:SF446">
    <property type="entry name" value="ABSCISIC ACID-INSENSITIVE 5-LIKE PROTEIN 5-RELATED"/>
    <property type="match status" value="1"/>
</dbReference>
<evidence type="ECO:0000313" key="9">
    <source>
        <dbReference type="EnsemblPlants" id="AET7Gv20444300.6"/>
    </source>
</evidence>
<reference evidence="9" key="5">
    <citation type="journal article" date="2021" name="G3 (Bethesda)">
        <title>Aegilops tauschii genome assembly Aet v5.0 features greater sequence contiguity and improved annotation.</title>
        <authorList>
            <person name="Wang L."/>
            <person name="Zhu T."/>
            <person name="Rodriguez J.C."/>
            <person name="Deal K.R."/>
            <person name="Dubcovsky J."/>
            <person name="McGuire P.E."/>
            <person name="Lux T."/>
            <person name="Spannagl M."/>
            <person name="Mayer K.F.X."/>
            <person name="Baldrich P."/>
            <person name="Meyers B.C."/>
            <person name="Huo N."/>
            <person name="Gu Y.Q."/>
            <person name="Zhou H."/>
            <person name="Devos K.M."/>
            <person name="Bennetzen J.L."/>
            <person name="Unver T."/>
            <person name="Budak H."/>
            <person name="Gulick P.J."/>
            <person name="Galiba G."/>
            <person name="Kalapos B."/>
            <person name="Nelson D.R."/>
            <person name="Li P."/>
            <person name="You F.M."/>
            <person name="Luo M.C."/>
            <person name="Dvorak J."/>
        </authorList>
    </citation>
    <scope>NUCLEOTIDE SEQUENCE [LARGE SCALE GENOMIC DNA]</scope>
    <source>
        <strain evidence="9">cv. AL8/78</strain>
    </source>
</reference>
<dbReference type="GO" id="GO:0003700">
    <property type="term" value="F:DNA-binding transcription factor activity"/>
    <property type="evidence" value="ECO:0007669"/>
    <property type="project" value="InterPro"/>
</dbReference>
<evidence type="ECO:0000256" key="6">
    <source>
        <dbReference type="ARBA" id="ARBA00023242"/>
    </source>
</evidence>
<dbReference type="PANTHER" id="PTHR22952">
    <property type="entry name" value="CAMP-RESPONSE ELEMENT BINDING PROTEIN-RELATED"/>
    <property type="match status" value="1"/>
</dbReference>
<evidence type="ECO:0000256" key="1">
    <source>
        <dbReference type="ARBA" id="ARBA00004123"/>
    </source>
</evidence>
<evidence type="ECO:0000256" key="2">
    <source>
        <dbReference type="ARBA" id="ARBA00022682"/>
    </source>
</evidence>
<dbReference type="Gramene" id="AET7Gv20444300.6">
    <property type="protein sequence ID" value="AET7Gv20444300.6"/>
    <property type="gene ID" value="AET7Gv20444300"/>
</dbReference>
<dbReference type="GO" id="GO:0005634">
    <property type="term" value="C:nucleus"/>
    <property type="evidence" value="ECO:0007669"/>
    <property type="project" value="UniProtKB-SubCell"/>
</dbReference>
<dbReference type="InterPro" id="IPR004827">
    <property type="entry name" value="bZIP"/>
</dbReference>
<comment type="subcellular location">
    <subcellularLocation>
        <location evidence="1">Nucleus</location>
    </subcellularLocation>
</comment>
<dbReference type="InterPro" id="IPR046347">
    <property type="entry name" value="bZIP_sf"/>
</dbReference>
<reference evidence="9" key="3">
    <citation type="journal article" date="2017" name="Nature">
        <title>Genome sequence of the progenitor of the wheat D genome Aegilops tauschii.</title>
        <authorList>
            <person name="Luo M.C."/>
            <person name="Gu Y.Q."/>
            <person name="Puiu D."/>
            <person name="Wang H."/>
            <person name="Twardziok S.O."/>
            <person name="Deal K.R."/>
            <person name="Huo N."/>
            <person name="Zhu T."/>
            <person name="Wang L."/>
            <person name="Wang Y."/>
            <person name="McGuire P.E."/>
            <person name="Liu S."/>
            <person name="Long H."/>
            <person name="Ramasamy R.K."/>
            <person name="Rodriguez J.C."/>
            <person name="Van S.L."/>
            <person name="Yuan L."/>
            <person name="Wang Z."/>
            <person name="Xia Z."/>
            <person name="Xiao L."/>
            <person name="Anderson O.D."/>
            <person name="Ouyang S."/>
            <person name="Liang Y."/>
            <person name="Zimin A.V."/>
            <person name="Pertea G."/>
            <person name="Qi P."/>
            <person name="Bennetzen J.L."/>
            <person name="Dai X."/>
            <person name="Dawson M.W."/>
            <person name="Muller H.G."/>
            <person name="Kugler K."/>
            <person name="Rivarola-Duarte L."/>
            <person name="Spannagl M."/>
            <person name="Mayer K.F.X."/>
            <person name="Lu F.H."/>
            <person name="Bevan M.W."/>
            <person name="Leroy P."/>
            <person name="Li P."/>
            <person name="You F.M."/>
            <person name="Sun Q."/>
            <person name="Liu Z."/>
            <person name="Lyons E."/>
            <person name="Wicker T."/>
            <person name="Salzberg S.L."/>
            <person name="Devos K.M."/>
            <person name="Dvorak J."/>
        </authorList>
    </citation>
    <scope>NUCLEOTIDE SEQUENCE [LARGE SCALE GENOMIC DNA]</scope>
    <source>
        <strain evidence="9">cv. AL8/78</strain>
    </source>
</reference>
<dbReference type="GO" id="GO:0045893">
    <property type="term" value="P:positive regulation of DNA-templated transcription"/>
    <property type="evidence" value="ECO:0007669"/>
    <property type="project" value="InterPro"/>
</dbReference>
<name>A0A453R3A3_AEGTS</name>
<keyword evidence="3" id="KW-0805">Transcription regulation</keyword>
<dbReference type="FunFam" id="1.20.5.170:FF:000036">
    <property type="entry name" value="ABSCISIC ACID-INSENSITIVE 5-like protein 2"/>
    <property type="match status" value="1"/>
</dbReference>
<organism evidence="9 10">
    <name type="scientific">Aegilops tauschii subsp. strangulata</name>
    <name type="common">Goatgrass</name>
    <dbReference type="NCBI Taxonomy" id="200361"/>
    <lineage>
        <taxon>Eukaryota</taxon>
        <taxon>Viridiplantae</taxon>
        <taxon>Streptophyta</taxon>
        <taxon>Embryophyta</taxon>
        <taxon>Tracheophyta</taxon>
        <taxon>Spermatophyta</taxon>
        <taxon>Magnoliopsida</taxon>
        <taxon>Liliopsida</taxon>
        <taxon>Poales</taxon>
        <taxon>Poaceae</taxon>
        <taxon>BOP clade</taxon>
        <taxon>Pooideae</taxon>
        <taxon>Triticodae</taxon>
        <taxon>Triticeae</taxon>
        <taxon>Triticinae</taxon>
        <taxon>Aegilops</taxon>
    </lineage>
</organism>
<dbReference type="PROSITE" id="PS00036">
    <property type="entry name" value="BZIP_BASIC"/>
    <property type="match status" value="1"/>
</dbReference>
<dbReference type="EnsemblPlants" id="AET7Gv20444300.6">
    <property type="protein sequence ID" value="AET7Gv20444300.6"/>
    <property type="gene ID" value="AET7Gv20444300"/>
</dbReference>
<dbReference type="Gene3D" id="1.20.5.170">
    <property type="match status" value="1"/>
</dbReference>
<dbReference type="CDD" id="cd14707">
    <property type="entry name" value="bZIP_plant_BZIP46"/>
    <property type="match status" value="1"/>
</dbReference>
<keyword evidence="4" id="KW-0238">DNA-binding</keyword>
<evidence type="ECO:0000313" key="10">
    <source>
        <dbReference type="Proteomes" id="UP000015105"/>
    </source>
</evidence>
<dbReference type="InterPro" id="IPR043452">
    <property type="entry name" value="BZIP46-like"/>
</dbReference>
<dbReference type="Proteomes" id="UP000015105">
    <property type="component" value="Chromosome 7D"/>
</dbReference>
<reference evidence="10" key="2">
    <citation type="journal article" date="2017" name="Nat. Plants">
        <title>The Aegilops tauschii genome reveals multiple impacts of transposons.</title>
        <authorList>
            <person name="Zhao G."/>
            <person name="Zou C."/>
            <person name="Li K."/>
            <person name="Wang K."/>
            <person name="Li T."/>
            <person name="Gao L."/>
            <person name="Zhang X."/>
            <person name="Wang H."/>
            <person name="Yang Z."/>
            <person name="Liu X."/>
            <person name="Jiang W."/>
            <person name="Mao L."/>
            <person name="Kong X."/>
            <person name="Jiao Y."/>
            <person name="Jia J."/>
        </authorList>
    </citation>
    <scope>NUCLEOTIDE SEQUENCE [LARGE SCALE GENOMIC DNA]</scope>
    <source>
        <strain evidence="10">cv. AL8/78</strain>
    </source>
</reference>
<evidence type="ECO:0000256" key="7">
    <source>
        <dbReference type="SAM" id="Coils"/>
    </source>
</evidence>
<dbReference type="Pfam" id="PF00170">
    <property type="entry name" value="bZIP_1"/>
    <property type="match status" value="1"/>
</dbReference>
<reference evidence="9" key="4">
    <citation type="submission" date="2019-03" db="UniProtKB">
        <authorList>
            <consortium name="EnsemblPlants"/>
        </authorList>
    </citation>
    <scope>IDENTIFICATION</scope>
</reference>
<keyword evidence="2" id="KW-0938">Abscisic acid signaling pathway</keyword>
<feature type="domain" description="BZIP" evidence="8">
    <location>
        <begin position="246"/>
        <end position="295"/>
    </location>
</feature>
<evidence type="ECO:0000259" key="8">
    <source>
        <dbReference type="PROSITE" id="PS50217"/>
    </source>
</evidence>
<dbReference type="GO" id="GO:0003677">
    <property type="term" value="F:DNA binding"/>
    <property type="evidence" value="ECO:0007669"/>
    <property type="project" value="UniProtKB-KW"/>
</dbReference>
<dbReference type="SMART" id="SM00338">
    <property type="entry name" value="BRLZ"/>
    <property type="match status" value="1"/>
</dbReference>
<keyword evidence="6" id="KW-0539">Nucleus</keyword>
<dbReference type="SUPFAM" id="SSF57959">
    <property type="entry name" value="Leucine zipper domain"/>
    <property type="match status" value="1"/>
</dbReference>
<evidence type="ECO:0000256" key="3">
    <source>
        <dbReference type="ARBA" id="ARBA00023015"/>
    </source>
</evidence>
<proteinExistence type="predicted"/>
<reference evidence="10" key="1">
    <citation type="journal article" date="2014" name="Science">
        <title>Ancient hybridizations among the ancestral genomes of bread wheat.</title>
        <authorList>
            <consortium name="International Wheat Genome Sequencing Consortium,"/>
            <person name="Marcussen T."/>
            <person name="Sandve S.R."/>
            <person name="Heier L."/>
            <person name="Spannagl M."/>
            <person name="Pfeifer M."/>
            <person name="Jakobsen K.S."/>
            <person name="Wulff B.B."/>
            <person name="Steuernagel B."/>
            <person name="Mayer K.F."/>
            <person name="Olsen O.A."/>
        </authorList>
    </citation>
    <scope>NUCLEOTIDE SEQUENCE [LARGE SCALE GENOMIC DNA]</scope>
    <source>
        <strain evidence="10">cv. AL8/78</strain>
    </source>
</reference>
<keyword evidence="5" id="KW-0804">Transcription</keyword>
<evidence type="ECO:0000256" key="4">
    <source>
        <dbReference type="ARBA" id="ARBA00023125"/>
    </source>
</evidence>
<accession>A0A453R3A3</accession>
<keyword evidence="7" id="KW-0175">Coiled coil</keyword>
<dbReference type="PROSITE" id="PS50217">
    <property type="entry name" value="BZIP"/>
    <property type="match status" value="1"/>
</dbReference>
<evidence type="ECO:0000256" key="5">
    <source>
        <dbReference type="ARBA" id="ARBA00023163"/>
    </source>
</evidence>
<keyword evidence="10" id="KW-1185">Reference proteome</keyword>
<dbReference type="GO" id="GO:0009738">
    <property type="term" value="P:abscisic acid-activated signaling pathway"/>
    <property type="evidence" value="ECO:0007669"/>
    <property type="project" value="UniProtKB-KW"/>
</dbReference>
<dbReference type="AlphaFoldDB" id="A0A453R3A3"/>